<evidence type="ECO:0000256" key="3">
    <source>
        <dbReference type="ARBA" id="ARBA00022989"/>
    </source>
</evidence>
<dbReference type="Pfam" id="PF25876">
    <property type="entry name" value="HH_MFP_RND"/>
    <property type="match status" value="1"/>
</dbReference>
<feature type="region of interest" description="Disordered" evidence="6">
    <location>
        <begin position="1"/>
        <end position="31"/>
    </location>
</feature>
<feature type="domain" description="CusB-like beta-barrel" evidence="10">
    <location>
        <begin position="280"/>
        <end position="319"/>
    </location>
</feature>
<evidence type="ECO:0000256" key="2">
    <source>
        <dbReference type="ARBA" id="ARBA00022692"/>
    </source>
</evidence>
<gene>
    <name evidence="11" type="ORF">CFR76_00810</name>
</gene>
<comment type="caution">
    <text evidence="11">The sequence shown here is derived from an EMBL/GenBank/DDBJ whole genome shotgun (WGS) entry which is preliminary data.</text>
</comment>
<evidence type="ECO:0000256" key="5">
    <source>
        <dbReference type="SAM" id="Coils"/>
    </source>
</evidence>
<feature type="compositionally biased region" description="Basic and acidic residues" evidence="6">
    <location>
        <begin position="1"/>
        <end position="10"/>
    </location>
</feature>
<dbReference type="RefSeq" id="WP_110555384.1">
    <property type="nucleotide sequence ID" value="NZ_NKUB01000001.1"/>
</dbReference>
<dbReference type="GO" id="GO:0016020">
    <property type="term" value="C:membrane"/>
    <property type="evidence" value="ECO:0007669"/>
    <property type="project" value="UniProtKB-SubCell"/>
</dbReference>
<dbReference type="InterPro" id="IPR058625">
    <property type="entry name" value="MdtA-like_BSH"/>
</dbReference>
<evidence type="ECO:0000259" key="9">
    <source>
        <dbReference type="Pfam" id="PF25917"/>
    </source>
</evidence>
<evidence type="ECO:0000256" key="7">
    <source>
        <dbReference type="SAM" id="Phobius"/>
    </source>
</evidence>
<feature type="compositionally biased region" description="Polar residues" evidence="6">
    <location>
        <begin position="13"/>
        <end position="24"/>
    </location>
</feature>
<reference evidence="11 12" key="1">
    <citation type="submission" date="2017-07" db="EMBL/GenBank/DDBJ databases">
        <title>A draft genome sequence of Komagataeibacter swingsii LMG 22125.</title>
        <authorList>
            <person name="Skraban J."/>
            <person name="Cleenwerck I."/>
            <person name="Vandamme P."/>
            <person name="Trcek J."/>
        </authorList>
    </citation>
    <scope>NUCLEOTIDE SEQUENCE [LARGE SCALE GENOMIC DNA]</scope>
    <source>
        <strain evidence="11 12">LMG 22125</strain>
    </source>
</reference>
<evidence type="ECO:0000256" key="1">
    <source>
        <dbReference type="ARBA" id="ARBA00004167"/>
    </source>
</evidence>
<dbReference type="SUPFAM" id="SSF111369">
    <property type="entry name" value="HlyD-like secretion proteins"/>
    <property type="match status" value="2"/>
</dbReference>
<dbReference type="Pfam" id="PF25917">
    <property type="entry name" value="BSH_RND"/>
    <property type="match status" value="1"/>
</dbReference>
<feature type="domain" description="Multidrug resistance protein MdtA-like barrel-sandwich hybrid" evidence="9">
    <location>
        <begin position="73"/>
        <end position="276"/>
    </location>
</feature>
<feature type="domain" description="Multidrug resistance protein MdtA-like alpha-helical hairpin" evidence="8">
    <location>
        <begin position="146"/>
        <end position="207"/>
    </location>
</feature>
<evidence type="ECO:0000259" key="10">
    <source>
        <dbReference type="Pfam" id="PF25954"/>
    </source>
</evidence>
<dbReference type="PANTHER" id="PTHR30386">
    <property type="entry name" value="MEMBRANE FUSION SUBUNIT OF EMRAB-TOLC MULTIDRUG EFFLUX PUMP"/>
    <property type="match status" value="1"/>
</dbReference>
<keyword evidence="2 7" id="KW-0812">Transmembrane</keyword>
<protein>
    <submittedName>
        <fullName evidence="11">Multidrug export protein EmrA</fullName>
    </submittedName>
</protein>
<dbReference type="Proteomes" id="UP000247371">
    <property type="component" value="Unassembled WGS sequence"/>
</dbReference>
<sequence length="375" mass="40996">MAADEGKAAEDGQTAQDTGAQDTGNGKKAAKEASPRRKLILIGGLVALLVLGGLYWFLHRNEVETDDAFTAGRAVAVAPHVSGYVTELLVNDNQFVHQGDVIARIDDRNWRAQRDQAAAAVDIARAQVRNYSLLSEVAKKNFPGHLMVAQGQLAEAQAQEFRAETDYRRQHGVTREATSQQNIDYATAALDAAKAQVLEAQGNLETALPVIPNISSTEARVSEQQAQLAQAQARLRETELNVEWTQIRAPHDGWISQRNIERGTYVTAGQTVVSIVEPEIWIVANYKETQLTHMRPGQKVDIAIDAYPFLKLKGHVDSLQLGTGATFSAFPPENATGNYVKIVQRVPVKILIDEGLRQDLPLSIGLSVEPTVHTE</sequence>
<comment type="subcellular location">
    <subcellularLocation>
        <location evidence="1">Membrane</location>
        <topology evidence="1">Single-pass membrane protein</topology>
    </subcellularLocation>
</comment>
<keyword evidence="12" id="KW-1185">Reference proteome</keyword>
<evidence type="ECO:0000256" key="4">
    <source>
        <dbReference type="ARBA" id="ARBA00023136"/>
    </source>
</evidence>
<dbReference type="InterPro" id="IPR050739">
    <property type="entry name" value="MFP"/>
</dbReference>
<dbReference type="InterPro" id="IPR058624">
    <property type="entry name" value="MdtA-like_HH"/>
</dbReference>
<evidence type="ECO:0000313" key="12">
    <source>
        <dbReference type="Proteomes" id="UP000247371"/>
    </source>
</evidence>
<organism evidence="11 12">
    <name type="scientific">Komagataeibacter swingsii</name>
    <dbReference type="NCBI Taxonomy" id="215220"/>
    <lineage>
        <taxon>Bacteria</taxon>
        <taxon>Pseudomonadati</taxon>
        <taxon>Pseudomonadota</taxon>
        <taxon>Alphaproteobacteria</taxon>
        <taxon>Acetobacterales</taxon>
        <taxon>Acetobacteraceae</taxon>
        <taxon>Komagataeibacter</taxon>
    </lineage>
</organism>
<accession>A0A2V4RRC2</accession>
<dbReference type="Gene3D" id="2.40.50.100">
    <property type="match status" value="1"/>
</dbReference>
<keyword evidence="4 7" id="KW-0472">Membrane</keyword>
<proteinExistence type="predicted"/>
<evidence type="ECO:0000313" key="11">
    <source>
        <dbReference type="EMBL" id="PYD71251.1"/>
    </source>
</evidence>
<name>A0A2V4RRC2_9PROT</name>
<feature type="transmembrane region" description="Helical" evidence="7">
    <location>
        <begin position="39"/>
        <end position="58"/>
    </location>
</feature>
<dbReference type="PANTHER" id="PTHR30386:SF26">
    <property type="entry name" value="TRANSPORT PROTEIN COMB"/>
    <property type="match status" value="1"/>
</dbReference>
<keyword evidence="5" id="KW-0175">Coiled coil</keyword>
<dbReference type="AlphaFoldDB" id="A0A2V4RRC2"/>
<dbReference type="Gene3D" id="2.40.30.170">
    <property type="match status" value="1"/>
</dbReference>
<evidence type="ECO:0000256" key="6">
    <source>
        <dbReference type="SAM" id="MobiDB-lite"/>
    </source>
</evidence>
<keyword evidence="3 7" id="KW-1133">Transmembrane helix</keyword>
<dbReference type="GO" id="GO:0055085">
    <property type="term" value="P:transmembrane transport"/>
    <property type="evidence" value="ECO:0007669"/>
    <property type="project" value="InterPro"/>
</dbReference>
<dbReference type="Gene3D" id="1.10.287.470">
    <property type="entry name" value="Helix hairpin bin"/>
    <property type="match status" value="2"/>
</dbReference>
<dbReference type="Pfam" id="PF25954">
    <property type="entry name" value="Beta-barrel_RND_2"/>
    <property type="match status" value="1"/>
</dbReference>
<feature type="coiled-coil region" evidence="5">
    <location>
        <begin position="214"/>
        <end position="248"/>
    </location>
</feature>
<dbReference type="InterPro" id="IPR058792">
    <property type="entry name" value="Beta-barrel_RND_2"/>
</dbReference>
<evidence type="ECO:0000259" key="8">
    <source>
        <dbReference type="Pfam" id="PF25876"/>
    </source>
</evidence>
<dbReference type="EMBL" id="NKUB01000001">
    <property type="protein sequence ID" value="PYD71251.1"/>
    <property type="molecule type" value="Genomic_DNA"/>
</dbReference>